<organism evidence="2 3">
    <name type="scientific">Cladophialophora immunda</name>
    <dbReference type="NCBI Taxonomy" id="569365"/>
    <lineage>
        <taxon>Eukaryota</taxon>
        <taxon>Fungi</taxon>
        <taxon>Dikarya</taxon>
        <taxon>Ascomycota</taxon>
        <taxon>Pezizomycotina</taxon>
        <taxon>Eurotiomycetes</taxon>
        <taxon>Chaetothyriomycetidae</taxon>
        <taxon>Chaetothyriales</taxon>
        <taxon>Herpotrichiellaceae</taxon>
        <taxon>Cladophialophora</taxon>
    </lineage>
</organism>
<feature type="region of interest" description="Disordered" evidence="1">
    <location>
        <begin position="1"/>
        <end position="23"/>
    </location>
</feature>
<evidence type="ECO:0000313" key="2">
    <source>
        <dbReference type="EMBL" id="KIW30538.1"/>
    </source>
</evidence>
<dbReference type="GeneID" id="27345471"/>
<dbReference type="Proteomes" id="UP000054466">
    <property type="component" value="Unassembled WGS sequence"/>
</dbReference>
<dbReference type="AlphaFoldDB" id="A0A0D2CHH7"/>
<gene>
    <name evidence="2" type="ORF">PV07_06277</name>
</gene>
<keyword evidence="3" id="KW-1185">Reference proteome</keyword>
<dbReference type="HOGENOM" id="CLU_1618825_0_0_1"/>
<evidence type="ECO:0000313" key="3">
    <source>
        <dbReference type="Proteomes" id="UP000054466"/>
    </source>
</evidence>
<dbReference type="RefSeq" id="XP_016250754.1">
    <property type="nucleotide sequence ID" value="XM_016393235.1"/>
</dbReference>
<evidence type="ECO:0000256" key="1">
    <source>
        <dbReference type="SAM" id="MobiDB-lite"/>
    </source>
</evidence>
<protein>
    <submittedName>
        <fullName evidence="2">Uncharacterized protein</fullName>
    </submittedName>
</protein>
<dbReference type="EMBL" id="KN847042">
    <property type="protein sequence ID" value="KIW30538.1"/>
    <property type="molecule type" value="Genomic_DNA"/>
</dbReference>
<accession>A0A0D2CHH7</accession>
<name>A0A0D2CHH7_9EURO</name>
<dbReference type="VEuPathDB" id="FungiDB:PV07_06277"/>
<sequence length="164" mass="18653">MGMRVRGTSWQPGREKAPKPRTRLLDESSGKYVSILGQNAICSRQRTLCIGRIGKGWPLNAHNYLASRLVRPQSLRNQAQNPDRESLPPGARTTSTLTTVQQMKDQLQPPLLGYIFDWWLLCSLSWPNTSIHRWSGEWFLFNSYTSIPRCCLYAATCTSSQLPQ</sequence>
<proteinExistence type="predicted"/>
<feature type="compositionally biased region" description="Basic and acidic residues" evidence="1">
    <location>
        <begin position="13"/>
        <end position="23"/>
    </location>
</feature>
<reference evidence="2 3" key="1">
    <citation type="submission" date="2015-01" db="EMBL/GenBank/DDBJ databases">
        <title>The Genome Sequence of Cladophialophora immunda CBS83496.</title>
        <authorList>
            <consortium name="The Broad Institute Genomics Platform"/>
            <person name="Cuomo C."/>
            <person name="de Hoog S."/>
            <person name="Gorbushina A."/>
            <person name="Stielow B."/>
            <person name="Teixiera M."/>
            <person name="Abouelleil A."/>
            <person name="Chapman S.B."/>
            <person name="Priest M."/>
            <person name="Young S.K."/>
            <person name="Wortman J."/>
            <person name="Nusbaum C."/>
            <person name="Birren B."/>
        </authorList>
    </citation>
    <scope>NUCLEOTIDE SEQUENCE [LARGE SCALE GENOMIC DNA]</scope>
    <source>
        <strain evidence="2 3">CBS 83496</strain>
    </source>
</reference>